<keyword evidence="2 4" id="KW-0378">Hydrolase</keyword>
<organism evidence="4 5">
    <name type="scientific">Niallia taxi</name>
    <dbReference type="NCBI Taxonomy" id="2499688"/>
    <lineage>
        <taxon>Bacteria</taxon>
        <taxon>Bacillati</taxon>
        <taxon>Bacillota</taxon>
        <taxon>Bacilli</taxon>
        <taxon>Bacillales</taxon>
        <taxon>Bacillaceae</taxon>
        <taxon>Niallia</taxon>
    </lineage>
</organism>
<name>A0A3S2TV03_9BACI</name>
<evidence type="ECO:0000313" key="5">
    <source>
        <dbReference type="Proteomes" id="UP000288024"/>
    </source>
</evidence>
<protein>
    <submittedName>
        <fullName evidence="4">Cysteine hydrolase</fullName>
    </submittedName>
</protein>
<dbReference type="CDD" id="cd00431">
    <property type="entry name" value="cysteine_hydrolases"/>
    <property type="match status" value="1"/>
</dbReference>
<evidence type="ECO:0000256" key="2">
    <source>
        <dbReference type="ARBA" id="ARBA00022801"/>
    </source>
</evidence>
<dbReference type="GO" id="GO:0016787">
    <property type="term" value="F:hydrolase activity"/>
    <property type="evidence" value="ECO:0007669"/>
    <property type="project" value="UniProtKB-KW"/>
</dbReference>
<proteinExistence type="inferred from homology"/>
<dbReference type="Proteomes" id="UP000288024">
    <property type="component" value="Unassembled WGS sequence"/>
</dbReference>
<dbReference type="AlphaFoldDB" id="A0A3S2TV03"/>
<accession>A0A3S2TV03</accession>
<feature type="domain" description="Isochorismatase-like" evidence="3">
    <location>
        <begin position="13"/>
        <end position="196"/>
    </location>
</feature>
<dbReference type="Pfam" id="PF00857">
    <property type="entry name" value="Isochorismatase"/>
    <property type="match status" value="1"/>
</dbReference>
<comment type="similarity">
    <text evidence="1">Belongs to the isochorismatase family.</text>
</comment>
<dbReference type="Gene3D" id="3.40.50.850">
    <property type="entry name" value="Isochorismatase-like"/>
    <property type="match status" value="1"/>
</dbReference>
<dbReference type="InterPro" id="IPR036380">
    <property type="entry name" value="Isochorismatase-like_sf"/>
</dbReference>
<keyword evidence="5" id="KW-1185">Reference proteome</keyword>
<evidence type="ECO:0000313" key="4">
    <source>
        <dbReference type="EMBL" id="RVT63884.1"/>
    </source>
</evidence>
<evidence type="ECO:0000259" key="3">
    <source>
        <dbReference type="Pfam" id="PF00857"/>
    </source>
</evidence>
<dbReference type="InterPro" id="IPR000868">
    <property type="entry name" value="Isochorismatase-like_dom"/>
</dbReference>
<sequence>MNRMGVEWNPARSALVIVDVQNDYCHKDGSIAKQGLDVSMAEQMLPNLKQMIRTCKENNVPVIYIQTIHEDSTDSKTWVKRLKNKSQKDLCRKNTWGSEFFHLAPEDEDVIVIKHRYSAFINTRFDSVLRAMEIDTLLMAGVSTNICVESTARDGFMLDYDILLLSDCTGAFTREEYDMSLKTIDKFFGSVTSSAEIMESLKREVQV</sequence>
<reference evidence="4 5" key="1">
    <citation type="submission" date="2019-01" db="EMBL/GenBank/DDBJ databases">
        <title>Bacillus sp. M5HDSG1-1, whole genome shotgun sequence.</title>
        <authorList>
            <person name="Tuo L."/>
        </authorList>
    </citation>
    <scope>NUCLEOTIDE SEQUENCE [LARGE SCALE GENOMIC DNA]</scope>
    <source>
        <strain evidence="4 5">M5HDSG1-1</strain>
    </source>
</reference>
<gene>
    <name evidence="4" type="ORF">EM808_10995</name>
</gene>
<dbReference type="PANTHER" id="PTHR43540:SF6">
    <property type="entry name" value="ISOCHORISMATASE-LIKE DOMAIN-CONTAINING PROTEIN"/>
    <property type="match status" value="1"/>
</dbReference>
<dbReference type="PANTHER" id="PTHR43540">
    <property type="entry name" value="PEROXYUREIDOACRYLATE/UREIDOACRYLATE AMIDOHYDROLASE-RELATED"/>
    <property type="match status" value="1"/>
</dbReference>
<dbReference type="SUPFAM" id="SSF52499">
    <property type="entry name" value="Isochorismatase-like hydrolases"/>
    <property type="match status" value="1"/>
</dbReference>
<dbReference type="EMBL" id="RZTZ01000003">
    <property type="protein sequence ID" value="RVT63884.1"/>
    <property type="molecule type" value="Genomic_DNA"/>
</dbReference>
<comment type="caution">
    <text evidence="4">The sequence shown here is derived from an EMBL/GenBank/DDBJ whole genome shotgun (WGS) entry which is preliminary data.</text>
</comment>
<dbReference type="InterPro" id="IPR050272">
    <property type="entry name" value="Isochorismatase-like_hydrls"/>
</dbReference>
<evidence type="ECO:0000256" key="1">
    <source>
        <dbReference type="ARBA" id="ARBA00006336"/>
    </source>
</evidence>